<dbReference type="SMART" id="SM00320">
    <property type="entry name" value="WD40"/>
    <property type="match status" value="12"/>
</dbReference>
<keyword evidence="1" id="KW-0853">WD repeat</keyword>
<feature type="region of interest" description="Disordered" evidence="2">
    <location>
        <begin position="868"/>
        <end position="904"/>
    </location>
</feature>
<feature type="region of interest" description="Disordered" evidence="2">
    <location>
        <begin position="1293"/>
        <end position="1352"/>
    </location>
</feature>
<keyword evidence="4" id="KW-1185">Reference proteome</keyword>
<evidence type="ECO:0000256" key="2">
    <source>
        <dbReference type="SAM" id="MobiDB-lite"/>
    </source>
</evidence>
<dbReference type="PANTHER" id="PTHR45589">
    <property type="entry name" value="WD REPEAT DOMAIN 62, ISOFORM G"/>
    <property type="match status" value="1"/>
</dbReference>
<name>A0AA36DRU7_CYLNA</name>
<dbReference type="PROSITE" id="PS50082">
    <property type="entry name" value="WD_REPEATS_2"/>
    <property type="match status" value="1"/>
</dbReference>
<dbReference type="Gene3D" id="2.130.10.10">
    <property type="entry name" value="YVTN repeat-like/Quinoprotein amine dehydrogenase"/>
    <property type="match status" value="3"/>
</dbReference>
<dbReference type="InterPro" id="IPR052779">
    <property type="entry name" value="WDR62"/>
</dbReference>
<feature type="compositionally biased region" description="Basic and acidic residues" evidence="2">
    <location>
        <begin position="883"/>
        <end position="900"/>
    </location>
</feature>
<accession>A0AA36DRU7</accession>
<sequence>MNEKRTVRRRLVLPPTKKTEDRGRLTSAPSSADPPKKSTRLTTLPLRRRTASASVQRTALADQKAGTLCKYSNLCTVANAPVKLEAAFGRTSVGPNSLAVNERTGRIAYVAGATVVLTSFDGSRKSGEGHVVGAARHPFTCLAFSACGRYIATGESGNQPHVRVWELRDDAGNFTGQSFRSFPFHSISIVAVRFVPGTNLLVSVGCQHDGTICVWDWRSGSKLATGKVTAVVNAIAISPDSSICVTAGSKHVKYWHLPAGDSQQGAAMQSRSAILADRRSSTFVDVVFVDADMVLAVTEDGVLVEFRNKKYVKIYRFEENCLPLCISVTSDAVVLGCTNGTIRLYDKQNLNMLCVLPHPAFIGMDPAVASSVELLEVHPQGVTYPDVRALCCTSTAPETFISAYADRSMFVFRRGSNPDQWTKLSSSLAHVGAVTTVQRYPSRFPYLPSGSFITGGVDGTVRIWSMEKNENQICPVPSKNLLSPTLKKIIHVEENFSALVEPRGDVGLLPSERVESTIGIRCLTISPDGRHLVAGTKCGNLHVVDLSNPEMNQIEVIAAHELDVQCLEYSNNARGAPYLFASGSRDRLVHIFRPSDTSYDHCCVIDDHQSALTAVRFVQNETNDLYLFTCGSDKIIIIWRLVIFTHDAIQFNRENLISAPMGVNDLLVSLSGPSLLASCQDRQLRSYSFSGKLLSTVRGTGGEADLQQGSLGKFCLDPSCTYAASVCSDRHVYVVEAKTGKCVAAVTGIGEAAIDVEFSEDCRRLYVAASNGCIFVWRISDTLVARMQSAKAALDTILARSESPDSLLGSGSEAVSEEPTDNTDTSSPQFGSRESLNNWRVNEAVTLHKGDEKSGSLIAEPAHVTRRTTSNLVAPSDVVPGEASDHDESKSDFISKRREPPAYTSSKSMMNLREMSASGMHGVLADQLDRPPRKIRSRWGDPLPNWQREEWSPAIIFQPSAPNTMSPNYQGFAPQPQESQTGFARTPLSTNRTQPTSSQPRTPQSATMMTQRSSLPTTPAVTPSQSGLQQIASLSRFQQFRRDSPDRVSLTKKHMDHDIQPRTVWSPHTMTPKRTTSNMQAIAPSGAAASAITRRPDDYTSSNLHLRSRSQSPNHMLVNQQQNARPTLNTVSRELTKELQRRRDSDMSYTAVSTRLTPASSRTNLKDADTRKSTEALNRIAALRSKLHQSSENLRKSSDNLRFEVQDENAPTRTRSISNLRGGNALEAYGTFDADQTQSNASSLMQSRLLARSVGNVSASGSAADGGGETETNLASRLQNTISMLRKASNPDLTQTSLYEDPGSPCGEKMRRRGAVQKKVERYHPRNRTTRPQTSEESDSNGSDASPLNQSINRRVLLAGNNRTVSAMETSASSRFSGLTARKLFDQQRYASSAMATAVSPRRTPNYLAQKMAGEDMVGPDLGSDDSPRSSVNSNEWHTLMEDGSSCQQLVRHVQECLEQLQMYADKTIQARMLVDEASITTEQKRLLMSEISKMSQKILEKVVNSARSPSSIDDANGNDYTPKKTQYF</sequence>
<comment type="caution">
    <text evidence="3">The sequence shown here is derived from an EMBL/GenBank/DDBJ whole genome shotgun (WGS) entry which is preliminary data.</text>
</comment>
<proteinExistence type="predicted"/>
<dbReference type="PANTHER" id="PTHR45589:SF3">
    <property type="entry name" value="WD REPEAT-CONTAINING PROTEIN 62"/>
    <property type="match status" value="1"/>
</dbReference>
<evidence type="ECO:0008006" key="5">
    <source>
        <dbReference type="Google" id="ProtNLM"/>
    </source>
</evidence>
<dbReference type="InterPro" id="IPR015943">
    <property type="entry name" value="WD40/YVTN_repeat-like_dom_sf"/>
</dbReference>
<dbReference type="InterPro" id="IPR036322">
    <property type="entry name" value="WD40_repeat_dom_sf"/>
</dbReference>
<feature type="compositionally biased region" description="Polar residues" evidence="2">
    <location>
        <begin position="976"/>
        <end position="1024"/>
    </location>
</feature>
<organism evidence="3 4">
    <name type="scientific">Cylicocyclus nassatus</name>
    <name type="common">Nematode worm</name>
    <dbReference type="NCBI Taxonomy" id="53992"/>
    <lineage>
        <taxon>Eukaryota</taxon>
        <taxon>Metazoa</taxon>
        <taxon>Ecdysozoa</taxon>
        <taxon>Nematoda</taxon>
        <taxon>Chromadorea</taxon>
        <taxon>Rhabditida</taxon>
        <taxon>Rhabditina</taxon>
        <taxon>Rhabditomorpha</taxon>
        <taxon>Strongyloidea</taxon>
        <taxon>Strongylidae</taxon>
        <taxon>Cylicocyclus</taxon>
    </lineage>
</organism>
<dbReference type="EMBL" id="CATQJL010000001">
    <property type="protein sequence ID" value="CAJ0591825.1"/>
    <property type="molecule type" value="Genomic_DNA"/>
</dbReference>
<feature type="compositionally biased region" description="Polar residues" evidence="2">
    <location>
        <begin position="1330"/>
        <end position="1352"/>
    </location>
</feature>
<feature type="compositionally biased region" description="Polar residues" evidence="2">
    <location>
        <begin position="822"/>
        <end position="835"/>
    </location>
</feature>
<dbReference type="Proteomes" id="UP001176961">
    <property type="component" value="Unassembled WGS sequence"/>
</dbReference>
<protein>
    <recommendedName>
        <fullName evidence="5">Mitogen-activated protein kinase-binding protein 1</fullName>
    </recommendedName>
</protein>
<dbReference type="InterPro" id="IPR001680">
    <property type="entry name" value="WD40_rpt"/>
</dbReference>
<feature type="region of interest" description="Disordered" evidence="2">
    <location>
        <begin position="971"/>
        <end position="1024"/>
    </location>
</feature>
<feature type="region of interest" description="Disordered" evidence="2">
    <location>
        <begin position="1505"/>
        <end position="1529"/>
    </location>
</feature>
<evidence type="ECO:0000313" key="4">
    <source>
        <dbReference type="Proteomes" id="UP001176961"/>
    </source>
</evidence>
<reference evidence="3" key="1">
    <citation type="submission" date="2023-07" db="EMBL/GenBank/DDBJ databases">
        <authorList>
            <consortium name="CYATHOMIX"/>
        </authorList>
    </citation>
    <scope>NUCLEOTIDE SEQUENCE</scope>
    <source>
        <strain evidence="3">N/A</strain>
    </source>
</reference>
<evidence type="ECO:0000313" key="3">
    <source>
        <dbReference type="EMBL" id="CAJ0591825.1"/>
    </source>
</evidence>
<dbReference type="SUPFAM" id="SSF50978">
    <property type="entry name" value="WD40 repeat-like"/>
    <property type="match status" value="2"/>
</dbReference>
<evidence type="ECO:0000256" key="1">
    <source>
        <dbReference type="PROSITE-ProRule" id="PRU00221"/>
    </source>
</evidence>
<feature type="region of interest" description="Disordered" evidence="2">
    <location>
        <begin position="1"/>
        <end position="40"/>
    </location>
</feature>
<feature type="repeat" description="WD" evidence="1">
    <location>
        <begin position="452"/>
        <end position="474"/>
    </location>
</feature>
<gene>
    <name evidence="3" type="ORF">CYNAS_LOCUS3808</name>
</gene>
<feature type="compositionally biased region" description="Basic residues" evidence="2">
    <location>
        <begin position="1"/>
        <end position="11"/>
    </location>
</feature>
<feature type="region of interest" description="Disordered" evidence="2">
    <location>
        <begin position="803"/>
        <end position="835"/>
    </location>
</feature>
<dbReference type="Pfam" id="PF00400">
    <property type="entry name" value="WD40"/>
    <property type="match status" value="5"/>
</dbReference>